<keyword evidence="3" id="KW-1185">Reference proteome</keyword>
<feature type="domain" description="Cupin type-2" evidence="1">
    <location>
        <begin position="76"/>
        <end position="138"/>
    </location>
</feature>
<dbReference type="PANTHER" id="PTHR36440:SF1">
    <property type="entry name" value="PUTATIVE (AFU_ORTHOLOGUE AFUA_8G07350)-RELATED"/>
    <property type="match status" value="1"/>
</dbReference>
<dbReference type="Pfam" id="PF07883">
    <property type="entry name" value="Cupin_2"/>
    <property type="match status" value="1"/>
</dbReference>
<comment type="caution">
    <text evidence="2">The sequence shown here is derived from an EMBL/GenBank/DDBJ whole genome shotgun (WGS) entry which is preliminary data.</text>
</comment>
<dbReference type="InterPro" id="IPR014710">
    <property type="entry name" value="RmlC-like_jellyroll"/>
</dbReference>
<evidence type="ECO:0000259" key="1">
    <source>
        <dbReference type="Pfam" id="PF07883"/>
    </source>
</evidence>
<dbReference type="PANTHER" id="PTHR36440">
    <property type="entry name" value="PUTATIVE (AFU_ORTHOLOGUE AFUA_8G07350)-RELATED"/>
    <property type="match status" value="1"/>
</dbReference>
<dbReference type="InterPro" id="IPR053146">
    <property type="entry name" value="QDO-like"/>
</dbReference>
<dbReference type="OrthoDB" id="4227163at2"/>
<gene>
    <name evidence="2" type="ORF">E6C64_05985</name>
</gene>
<dbReference type="InterPro" id="IPR013096">
    <property type="entry name" value="Cupin_2"/>
</dbReference>
<dbReference type="SUPFAM" id="SSF51182">
    <property type="entry name" value="RmlC-like cupins"/>
    <property type="match status" value="1"/>
</dbReference>
<dbReference type="InterPro" id="IPR011051">
    <property type="entry name" value="RmlC_Cupin_sf"/>
</dbReference>
<dbReference type="Proteomes" id="UP000309133">
    <property type="component" value="Unassembled WGS sequence"/>
</dbReference>
<accession>A0A4S4FMY9</accession>
<name>A0A4S4FMY9_9MICO</name>
<evidence type="ECO:0000313" key="3">
    <source>
        <dbReference type="Proteomes" id="UP000309133"/>
    </source>
</evidence>
<sequence>MSIDSPHQVSTAVPIQSADQSSDPFAGILPGAAKPYYLEKGEGEKSVVFDTLFTILLTGDETDGQYDVFTTEGGAGDIIPAHLHPVTHEIFFILDGAVHLWMDDEKGNKTDRVLQQGAFGYVPMGTIHAFRIESTAKVLGVSSGGFARFFHDMGTPTEKAGIPQPSEFYAPSIQQMMAAGQKYGTIFRPDYKFLD</sequence>
<dbReference type="Gene3D" id="2.60.120.10">
    <property type="entry name" value="Jelly Rolls"/>
    <property type="match status" value="1"/>
</dbReference>
<dbReference type="CDD" id="cd02215">
    <property type="entry name" value="cupin_QDO_N_C"/>
    <property type="match status" value="1"/>
</dbReference>
<protein>
    <submittedName>
        <fullName evidence="2">Cupin domain-containing protein</fullName>
    </submittedName>
</protein>
<reference evidence="2 3" key="1">
    <citation type="submission" date="2019-04" db="EMBL/GenBank/DDBJ databases">
        <authorList>
            <person name="Jiang L."/>
        </authorList>
    </citation>
    <scope>NUCLEOTIDE SEQUENCE [LARGE SCALE GENOMIC DNA]</scope>
    <source>
        <strain evidence="2 3">YIM 131853</strain>
    </source>
</reference>
<dbReference type="EMBL" id="SSSM01000003">
    <property type="protein sequence ID" value="THG31618.1"/>
    <property type="molecule type" value="Genomic_DNA"/>
</dbReference>
<dbReference type="AlphaFoldDB" id="A0A4S4FMY9"/>
<proteinExistence type="predicted"/>
<dbReference type="RefSeq" id="WP_136426738.1">
    <property type="nucleotide sequence ID" value="NZ_SSSM01000003.1"/>
</dbReference>
<evidence type="ECO:0000313" key="2">
    <source>
        <dbReference type="EMBL" id="THG31618.1"/>
    </source>
</evidence>
<organism evidence="2 3">
    <name type="scientific">Naasia lichenicola</name>
    <dbReference type="NCBI Taxonomy" id="2565933"/>
    <lineage>
        <taxon>Bacteria</taxon>
        <taxon>Bacillati</taxon>
        <taxon>Actinomycetota</taxon>
        <taxon>Actinomycetes</taxon>
        <taxon>Micrococcales</taxon>
        <taxon>Microbacteriaceae</taxon>
        <taxon>Naasia</taxon>
    </lineage>
</organism>